<evidence type="ECO:0000259" key="1">
    <source>
        <dbReference type="Pfam" id="PF00534"/>
    </source>
</evidence>
<dbReference type="KEGG" id="fli:Fleli_1558"/>
<dbReference type="InterPro" id="IPR001296">
    <property type="entry name" value="Glyco_trans_1"/>
</dbReference>
<gene>
    <name evidence="2" type="ordered locus">Fleli_1558</name>
</gene>
<keyword evidence="3" id="KW-1185">Reference proteome</keyword>
<dbReference type="Gene3D" id="3.40.50.2000">
    <property type="entry name" value="Glycogen Phosphorylase B"/>
    <property type="match status" value="2"/>
</dbReference>
<dbReference type="PANTHER" id="PTHR45947">
    <property type="entry name" value="SULFOQUINOVOSYL TRANSFERASE SQD2"/>
    <property type="match status" value="1"/>
</dbReference>
<dbReference type="RefSeq" id="WP_014797434.1">
    <property type="nucleotide sequence ID" value="NC_018018.1"/>
</dbReference>
<dbReference type="SUPFAM" id="SSF53756">
    <property type="entry name" value="UDP-Glycosyltransferase/glycogen phosphorylase"/>
    <property type="match status" value="1"/>
</dbReference>
<dbReference type="STRING" id="880071.Fleli_1558"/>
<evidence type="ECO:0000313" key="2">
    <source>
        <dbReference type="EMBL" id="AFM03977.1"/>
    </source>
</evidence>
<sequence length="415" mass="47457">MKQIAIFSPNYSPELGACASRIQYLAECLQKEGNQVTVYTTFPNYPTGNIFFNYRNLLFKKIIHKENINGIKVIRFSFYPSNSSSSFVRLFSMLTLALSWFFALPSLKKQHPDAILVQSPPLLPVFTVWFLSKIITKKRYSPALILNVSDLYPRVLLDLDKIKGHTIYNLLLNFETFLYKKMNFIIGQSDEIVDYIQKIVPSIPTLLYRNGVDSEVFKIKKIYNIKEVEPIKLVYAGLLGVAQGILEVLEHVDFEEINAELHIYGDGNERALIDSFIKNNFLNTNKKQTVFLYNPIPSKEIAKKLADYDAAIIIQKKQILGTVPSKIYEAMAAGLPILLCGSGESADLIKKYDLGIVLQSIKNQQINYELLSQEIRNLKTLSPEKRKIFGQNGREIAKTIFDKKTQFKNIKKIFD</sequence>
<evidence type="ECO:0000313" key="3">
    <source>
        <dbReference type="Proteomes" id="UP000006054"/>
    </source>
</evidence>
<organism evidence="2 3">
    <name type="scientific">Bernardetia litoralis (strain ATCC 23117 / DSM 6794 / NBRC 15988 / NCIMB 1366 / Fx l1 / Sio-4)</name>
    <name type="common">Flexibacter litoralis</name>
    <dbReference type="NCBI Taxonomy" id="880071"/>
    <lineage>
        <taxon>Bacteria</taxon>
        <taxon>Pseudomonadati</taxon>
        <taxon>Bacteroidota</taxon>
        <taxon>Cytophagia</taxon>
        <taxon>Cytophagales</taxon>
        <taxon>Bernardetiaceae</taxon>
        <taxon>Bernardetia</taxon>
    </lineage>
</organism>
<dbReference type="HOGENOM" id="CLU_009583_11_2_10"/>
<dbReference type="Pfam" id="PF00534">
    <property type="entry name" value="Glycos_transf_1"/>
    <property type="match status" value="1"/>
</dbReference>
<dbReference type="OrthoDB" id="9811902at2"/>
<dbReference type="CDD" id="cd03794">
    <property type="entry name" value="GT4_WbuB-like"/>
    <property type="match status" value="1"/>
</dbReference>
<dbReference type="Proteomes" id="UP000006054">
    <property type="component" value="Chromosome"/>
</dbReference>
<dbReference type="PANTHER" id="PTHR45947:SF3">
    <property type="entry name" value="SULFOQUINOVOSYL TRANSFERASE SQD2"/>
    <property type="match status" value="1"/>
</dbReference>
<name>I4AJ42_BERLS</name>
<keyword evidence="2" id="KW-0808">Transferase</keyword>
<dbReference type="EMBL" id="CP003345">
    <property type="protein sequence ID" value="AFM03977.1"/>
    <property type="molecule type" value="Genomic_DNA"/>
</dbReference>
<feature type="domain" description="Glycosyl transferase family 1" evidence="1">
    <location>
        <begin position="228"/>
        <end position="395"/>
    </location>
</feature>
<dbReference type="eggNOG" id="COG0438">
    <property type="taxonomic scope" value="Bacteria"/>
</dbReference>
<dbReference type="GO" id="GO:0016758">
    <property type="term" value="F:hexosyltransferase activity"/>
    <property type="evidence" value="ECO:0007669"/>
    <property type="project" value="TreeGrafter"/>
</dbReference>
<reference evidence="3" key="1">
    <citation type="submission" date="2012-06" db="EMBL/GenBank/DDBJ databases">
        <title>The complete genome of Flexibacter litoralis DSM 6794.</title>
        <authorList>
            <person name="Lucas S."/>
            <person name="Copeland A."/>
            <person name="Lapidus A."/>
            <person name="Glavina del Rio T."/>
            <person name="Dalin E."/>
            <person name="Tice H."/>
            <person name="Bruce D."/>
            <person name="Goodwin L."/>
            <person name="Pitluck S."/>
            <person name="Peters L."/>
            <person name="Ovchinnikova G."/>
            <person name="Lu M."/>
            <person name="Kyrpides N."/>
            <person name="Mavromatis K."/>
            <person name="Ivanova N."/>
            <person name="Brettin T."/>
            <person name="Detter J.C."/>
            <person name="Han C."/>
            <person name="Larimer F."/>
            <person name="Land M."/>
            <person name="Hauser L."/>
            <person name="Markowitz V."/>
            <person name="Cheng J.-F."/>
            <person name="Hugenholtz P."/>
            <person name="Woyke T."/>
            <person name="Wu D."/>
            <person name="Spring S."/>
            <person name="Lang E."/>
            <person name="Kopitz M."/>
            <person name="Brambilla E."/>
            <person name="Klenk H.-P."/>
            <person name="Eisen J.A."/>
        </authorList>
    </citation>
    <scope>NUCLEOTIDE SEQUENCE [LARGE SCALE GENOMIC DNA]</scope>
    <source>
        <strain evidence="3">ATCC 23117 / DSM 6794 / NBRC 15988 / NCIMB 1366 / Sio-4</strain>
    </source>
</reference>
<accession>I4AJ42</accession>
<protein>
    <submittedName>
        <fullName evidence="2">Glycosyltransferase</fullName>
    </submittedName>
</protein>
<dbReference type="InterPro" id="IPR050194">
    <property type="entry name" value="Glycosyltransferase_grp1"/>
</dbReference>
<proteinExistence type="predicted"/>
<dbReference type="AlphaFoldDB" id="I4AJ42"/>